<accession>A0ABU9AXG4</accession>
<evidence type="ECO:0000313" key="2">
    <source>
        <dbReference type="Proteomes" id="UP001371305"/>
    </source>
</evidence>
<proteinExistence type="predicted"/>
<reference evidence="1 2" key="1">
    <citation type="submission" date="2024-04" db="EMBL/GenBank/DDBJ databases">
        <title>Luteolibacter sp. isolated from soil.</title>
        <authorList>
            <person name="An J."/>
        </authorList>
    </citation>
    <scope>NUCLEOTIDE SEQUENCE [LARGE SCALE GENOMIC DNA]</scope>
    <source>
        <strain evidence="1 2">Y139</strain>
    </source>
</reference>
<dbReference type="Pfam" id="PF00657">
    <property type="entry name" value="Lipase_GDSL"/>
    <property type="match status" value="1"/>
</dbReference>
<dbReference type="Gene3D" id="3.40.50.1110">
    <property type="entry name" value="SGNH hydrolase"/>
    <property type="match status" value="1"/>
</dbReference>
<name>A0ABU9AXG4_9BACT</name>
<dbReference type="GO" id="GO:0016787">
    <property type="term" value="F:hydrolase activity"/>
    <property type="evidence" value="ECO:0007669"/>
    <property type="project" value="UniProtKB-KW"/>
</dbReference>
<dbReference type="SUPFAM" id="SSF52266">
    <property type="entry name" value="SGNH hydrolase"/>
    <property type="match status" value="1"/>
</dbReference>
<dbReference type="Proteomes" id="UP001371305">
    <property type="component" value="Unassembled WGS sequence"/>
</dbReference>
<dbReference type="InterPro" id="IPR036514">
    <property type="entry name" value="SGNH_hydro_sf"/>
</dbReference>
<gene>
    <name evidence="1" type="ORF">WKV53_18215</name>
</gene>
<keyword evidence="2" id="KW-1185">Reference proteome</keyword>
<dbReference type="InterPro" id="IPR001087">
    <property type="entry name" value="GDSL"/>
</dbReference>
<comment type="caution">
    <text evidence="1">The sequence shown here is derived from an EMBL/GenBank/DDBJ whole genome shotgun (WGS) entry which is preliminary data.</text>
</comment>
<evidence type="ECO:0000313" key="1">
    <source>
        <dbReference type="EMBL" id="MEK7952453.1"/>
    </source>
</evidence>
<protein>
    <submittedName>
        <fullName evidence="1">SGNH/GDSL hydrolase family protein</fullName>
    </submittedName>
</protein>
<sequence length="432" mass="47210">MAFAAKAAPLRILAIGDSMTEEYAYELTFSAPDSDQFNANVRNWPELLRLFRPAEATLGPFESTGGSYLDLRDAGHEWNFGIPGMTMVFWKNLLYNTPSNDDDEKVVKYAYGVTRNALENQLPSAQVVVILLGANDLKKEYNDLFNNTEDPNFLNDLVHTYLNQIYAWVRFLRPNVPIVVCTVPDVGATPQISGTYNIPAKQASTRAKIAAFNQSIITWAAGKTTNPPAIARIDLLTDRLFDEHPFQLNATVFTLPGHPENLPTRVFCKDGFHIATMAQALVANEIMATINTKLGTNLTLFSNREILQNLLGLNPDQPYLTWISAAGLTGSPMDADPDRDGIPNVAEYALGTPPNSFSRPFTGSFAPGRSFSWHPDPIGLRFASLTAEESANLTTWAPVPAARTSTAGDGTVSVTPAVGSRSFVRVQALAKP</sequence>
<organism evidence="1 2">
    <name type="scientific">Luteolibacter soli</name>
    <dbReference type="NCBI Taxonomy" id="3135280"/>
    <lineage>
        <taxon>Bacteria</taxon>
        <taxon>Pseudomonadati</taxon>
        <taxon>Verrucomicrobiota</taxon>
        <taxon>Verrucomicrobiia</taxon>
        <taxon>Verrucomicrobiales</taxon>
        <taxon>Verrucomicrobiaceae</taxon>
        <taxon>Luteolibacter</taxon>
    </lineage>
</organism>
<dbReference type="EMBL" id="JBBUKT010000007">
    <property type="protein sequence ID" value="MEK7952453.1"/>
    <property type="molecule type" value="Genomic_DNA"/>
</dbReference>
<keyword evidence="1" id="KW-0378">Hydrolase</keyword>